<dbReference type="InterPro" id="IPR012337">
    <property type="entry name" value="RNaseH-like_sf"/>
</dbReference>
<dbReference type="PANTHER" id="PTHR36617">
    <property type="entry name" value="PROTEIN, PUTATIVE-RELATED"/>
    <property type="match status" value="1"/>
</dbReference>
<evidence type="ECO:0000313" key="2">
    <source>
        <dbReference type="EMBL" id="EOY25753.1"/>
    </source>
</evidence>
<evidence type="ECO:0000259" key="1">
    <source>
        <dbReference type="Pfam" id="PF13456"/>
    </source>
</evidence>
<name>A0A061G8L6_THECC</name>
<evidence type="ECO:0000313" key="3">
    <source>
        <dbReference type="Proteomes" id="UP000026915"/>
    </source>
</evidence>
<proteinExistence type="predicted"/>
<sequence length="427" mass="49232">MSSYQDIEAVVTNSKVVPGRDITPIKSMLASLPNLYMSFFQMPIGGNITKPITLEGDEHRTLREGIGYIIGEGKNVHFWTEEWIKWRILKKDFLRIFALATIKEGKVKEFGVWVDGLWQWRIELRRMLFGWEKEQRENLLKVIMENPVISGYDDKVIWKGSTSGEYLVSSFCRTMASKEKTSDDIWKKVIERRFSSLYALPRKEETVDHLFFECKVEKSGLDKGVDEVWDGKQCLDLVMARVTWWTKARWPEECHQTVEQSRNFDLDKAKIRNENKKEKMKWQPPKKGSLKFNVDGATRGMSGQATIGRVLRDEGGAIKVMFSKFIRIADANTAEVLAIREAFKIFGASKWVRSHVLIVESNSSNAVSGFIRHNLFPLEFVLVCLSWMIPSSHPRQRLGHQARWFACLSLTVASDGVPWFYGGFDSR</sequence>
<protein>
    <recommendedName>
        <fullName evidence="1">RNase H type-1 domain-containing protein</fullName>
    </recommendedName>
</protein>
<dbReference type="PANTHER" id="PTHR36617:SF5">
    <property type="entry name" value="OS05G0421675 PROTEIN"/>
    <property type="match status" value="1"/>
</dbReference>
<keyword evidence="3" id="KW-1185">Reference proteome</keyword>
<dbReference type="InterPro" id="IPR044730">
    <property type="entry name" value="RNase_H-like_dom_plant"/>
</dbReference>
<organism evidence="2 3">
    <name type="scientific">Theobroma cacao</name>
    <name type="common">Cacao</name>
    <name type="synonym">Cocoa</name>
    <dbReference type="NCBI Taxonomy" id="3641"/>
    <lineage>
        <taxon>Eukaryota</taxon>
        <taxon>Viridiplantae</taxon>
        <taxon>Streptophyta</taxon>
        <taxon>Embryophyta</taxon>
        <taxon>Tracheophyta</taxon>
        <taxon>Spermatophyta</taxon>
        <taxon>Magnoliopsida</taxon>
        <taxon>eudicotyledons</taxon>
        <taxon>Gunneridae</taxon>
        <taxon>Pentapetalae</taxon>
        <taxon>rosids</taxon>
        <taxon>malvids</taxon>
        <taxon>Malvales</taxon>
        <taxon>Malvaceae</taxon>
        <taxon>Byttnerioideae</taxon>
        <taxon>Theobroma</taxon>
    </lineage>
</organism>
<reference evidence="2 3" key="1">
    <citation type="journal article" date="2013" name="Genome Biol.">
        <title>The genome sequence of the most widely cultivated cacao type and its use to identify candidate genes regulating pod color.</title>
        <authorList>
            <person name="Motamayor J.C."/>
            <person name="Mockaitis K."/>
            <person name="Schmutz J."/>
            <person name="Haiminen N."/>
            <person name="Iii D.L."/>
            <person name="Cornejo O."/>
            <person name="Findley S.D."/>
            <person name="Zheng P."/>
            <person name="Utro F."/>
            <person name="Royaert S."/>
            <person name="Saski C."/>
            <person name="Jenkins J."/>
            <person name="Podicheti R."/>
            <person name="Zhao M."/>
            <person name="Scheffler B.E."/>
            <person name="Stack J.C."/>
            <person name="Feltus F.A."/>
            <person name="Mustiga G.M."/>
            <person name="Amores F."/>
            <person name="Phillips W."/>
            <person name="Marelli J.P."/>
            <person name="May G.D."/>
            <person name="Shapiro H."/>
            <person name="Ma J."/>
            <person name="Bustamante C.D."/>
            <person name="Schnell R.J."/>
            <person name="Main D."/>
            <person name="Gilbert D."/>
            <person name="Parida L."/>
            <person name="Kuhn D.N."/>
        </authorList>
    </citation>
    <scope>NUCLEOTIDE SEQUENCE [LARGE SCALE GENOMIC DNA]</scope>
    <source>
        <strain evidence="3">cv. Matina 1-6</strain>
    </source>
</reference>
<dbReference type="GO" id="GO:0004523">
    <property type="term" value="F:RNA-DNA hybrid ribonuclease activity"/>
    <property type="evidence" value="ECO:0007669"/>
    <property type="project" value="InterPro"/>
</dbReference>
<accession>A0A061G8L6</accession>
<dbReference type="Proteomes" id="UP000026915">
    <property type="component" value="Chromosome 6"/>
</dbReference>
<dbReference type="AlphaFoldDB" id="A0A061G8L6"/>
<dbReference type="InParanoid" id="A0A061G8L6"/>
<dbReference type="Gene3D" id="3.30.420.10">
    <property type="entry name" value="Ribonuclease H-like superfamily/Ribonuclease H"/>
    <property type="match status" value="1"/>
</dbReference>
<dbReference type="InterPro" id="IPR036397">
    <property type="entry name" value="RNaseH_sf"/>
</dbReference>
<dbReference type="SUPFAM" id="SSF53098">
    <property type="entry name" value="Ribonuclease H-like"/>
    <property type="match status" value="1"/>
</dbReference>
<gene>
    <name evidence="2" type="ORF">TCM_027122</name>
</gene>
<dbReference type="GO" id="GO:0003676">
    <property type="term" value="F:nucleic acid binding"/>
    <property type="evidence" value="ECO:0007669"/>
    <property type="project" value="InterPro"/>
</dbReference>
<dbReference type="CDD" id="cd06222">
    <property type="entry name" value="RNase_H_like"/>
    <property type="match status" value="1"/>
</dbReference>
<dbReference type="HOGENOM" id="CLU_643131_0_0_1"/>
<feature type="domain" description="RNase H type-1" evidence="1">
    <location>
        <begin position="293"/>
        <end position="365"/>
    </location>
</feature>
<dbReference type="Gramene" id="EOY25753">
    <property type="protein sequence ID" value="EOY25753"/>
    <property type="gene ID" value="TCM_027122"/>
</dbReference>
<dbReference type="Pfam" id="PF13456">
    <property type="entry name" value="RVT_3"/>
    <property type="match status" value="1"/>
</dbReference>
<dbReference type="EMBL" id="CM001884">
    <property type="protein sequence ID" value="EOY25753.1"/>
    <property type="molecule type" value="Genomic_DNA"/>
</dbReference>
<dbReference type="InterPro" id="IPR002156">
    <property type="entry name" value="RNaseH_domain"/>
</dbReference>